<feature type="coiled-coil region" evidence="1">
    <location>
        <begin position="490"/>
        <end position="517"/>
    </location>
</feature>
<dbReference type="PANTHER" id="PTHR31674:SF18">
    <property type="entry name" value="B3 DOMAIN-CONTAINING PROTEIN REM4-RELATED"/>
    <property type="match status" value="1"/>
</dbReference>
<feature type="compositionally biased region" description="Acidic residues" evidence="2">
    <location>
        <begin position="115"/>
        <end position="141"/>
    </location>
</feature>
<dbReference type="Proteomes" id="UP000694251">
    <property type="component" value="Chromosome 12"/>
</dbReference>
<keyword evidence="1" id="KW-0175">Coiled coil</keyword>
<accession>A0A8T1YH24</accession>
<comment type="caution">
    <text evidence="4">The sequence shown here is derived from an EMBL/GenBank/DDBJ whole genome shotgun (WGS) entry which is preliminary data.</text>
</comment>
<dbReference type="InterPro" id="IPR039218">
    <property type="entry name" value="REM_fam"/>
</dbReference>
<proteinExistence type="predicted"/>
<feature type="compositionally biased region" description="Basic and acidic residues" evidence="2">
    <location>
        <begin position="435"/>
        <end position="446"/>
    </location>
</feature>
<keyword evidence="5" id="KW-1185">Reference proteome</keyword>
<evidence type="ECO:0000313" key="5">
    <source>
        <dbReference type="Proteomes" id="UP000694251"/>
    </source>
</evidence>
<feature type="compositionally biased region" description="Acidic residues" evidence="2">
    <location>
        <begin position="1403"/>
        <end position="1412"/>
    </location>
</feature>
<feature type="compositionally biased region" description="Acidic residues" evidence="2">
    <location>
        <begin position="288"/>
        <end position="299"/>
    </location>
</feature>
<feature type="domain" description="TF-B3" evidence="3">
    <location>
        <begin position="780"/>
        <end position="876"/>
    </location>
</feature>
<feature type="domain" description="TF-B3" evidence="3">
    <location>
        <begin position="504"/>
        <end position="596"/>
    </location>
</feature>
<feature type="compositionally biased region" description="Acidic residues" evidence="2">
    <location>
        <begin position="611"/>
        <end position="627"/>
    </location>
</feature>
<feature type="compositionally biased region" description="Basic and acidic residues" evidence="2">
    <location>
        <begin position="1413"/>
        <end position="1423"/>
    </location>
</feature>
<name>A0A8T1YH24_ARASU</name>
<feature type="domain" description="TF-B3" evidence="3">
    <location>
        <begin position="1298"/>
        <end position="1395"/>
    </location>
</feature>
<feature type="compositionally biased region" description="Polar residues" evidence="2">
    <location>
        <begin position="1444"/>
        <end position="1457"/>
    </location>
</feature>
<dbReference type="InterPro" id="IPR003340">
    <property type="entry name" value="B3_DNA-bd"/>
</dbReference>
<evidence type="ECO:0000313" key="4">
    <source>
        <dbReference type="EMBL" id="KAG7545467.1"/>
    </source>
</evidence>
<evidence type="ECO:0000259" key="3">
    <source>
        <dbReference type="PROSITE" id="PS50863"/>
    </source>
</evidence>
<feature type="domain" description="TF-B3" evidence="3">
    <location>
        <begin position="171"/>
        <end position="267"/>
    </location>
</feature>
<feature type="domain" description="TF-B3" evidence="3">
    <location>
        <begin position="650"/>
        <end position="746"/>
    </location>
</feature>
<feature type="domain" description="TF-B3" evidence="3">
    <location>
        <begin position="11"/>
        <end position="103"/>
    </location>
</feature>
<feature type="coiled-coil region" evidence="1">
    <location>
        <begin position="1473"/>
        <end position="1500"/>
    </location>
</feature>
<dbReference type="Pfam" id="PF02362">
    <property type="entry name" value="B3"/>
    <property type="match status" value="8"/>
</dbReference>
<feature type="domain" description="TF-B3" evidence="3">
    <location>
        <begin position="1037"/>
        <end position="1129"/>
    </location>
</feature>
<feature type="region of interest" description="Disordered" evidence="2">
    <location>
        <begin position="883"/>
        <end position="924"/>
    </location>
</feature>
<evidence type="ECO:0000256" key="1">
    <source>
        <dbReference type="SAM" id="Coils"/>
    </source>
</evidence>
<dbReference type="OrthoDB" id="1047351at2759"/>
<feature type="region of interest" description="Disordered" evidence="2">
    <location>
        <begin position="1403"/>
        <end position="1457"/>
    </location>
</feature>
<reference evidence="4 5" key="1">
    <citation type="submission" date="2020-12" db="EMBL/GenBank/DDBJ databases">
        <title>Concerted genomic and epigenomic changes stabilize Arabidopsis allopolyploids.</title>
        <authorList>
            <person name="Chen Z."/>
        </authorList>
    </citation>
    <scope>NUCLEOTIDE SEQUENCE [LARGE SCALE GENOMIC DNA]</scope>
    <source>
        <strain evidence="4">As9502</strain>
        <tissue evidence="4">Leaf</tissue>
    </source>
</reference>
<evidence type="ECO:0000256" key="2">
    <source>
        <dbReference type="SAM" id="MobiDB-lite"/>
    </source>
</evidence>
<dbReference type="CDD" id="cd10017">
    <property type="entry name" value="B3_DNA"/>
    <property type="match status" value="9"/>
</dbReference>
<dbReference type="PROSITE" id="PS50863">
    <property type="entry name" value="B3"/>
    <property type="match status" value="8"/>
</dbReference>
<dbReference type="PANTHER" id="PTHR31674">
    <property type="entry name" value="B3 DOMAIN-CONTAINING PROTEIN REM-LIKE 3-RELATED"/>
    <property type="match status" value="1"/>
</dbReference>
<gene>
    <name evidence="4" type="ORF">ISN44_As12g009290</name>
</gene>
<protein>
    <submittedName>
        <fullName evidence="4">B3 DNA binding domain</fullName>
    </submittedName>
</protein>
<feature type="domain" description="TF-B3" evidence="3">
    <location>
        <begin position="1175"/>
        <end position="1271"/>
    </location>
</feature>
<feature type="region of interest" description="Disordered" evidence="2">
    <location>
        <begin position="596"/>
        <end position="630"/>
    </location>
</feature>
<dbReference type="SMART" id="SM01019">
    <property type="entry name" value="B3"/>
    <property type="match status" value="9"/>
</dbReference>
<feature type="region of interest" description="Disordered" evidence="2">
    <location>
        <begin position="271"/>
        <end position="299"/>
    </location>
</feature>
<feature type="region of interest" description="Disordered" evidence="2">
    <location>
        <begin position="419"/>
        <end position="469"/>
    </location>
</feature>
<feature type="region of interest" description="Disordered" evidence="2">
    <location>
        <begin position="112"/>
        <end position="141"/>
    </location>
</feature>
<sequence length="1509" mass="170795">MADPLIPSPTNKAFFVIDLSGQNSNPMIPAEFISNHFKGKIQSTKMKLTSDVSDRTWEVKLDGERFAAGWKDFSVFHSVRDDDLLSFRHDGDMFFHVTPFGRSFSQIQYISSSTSDDEDDEHTVFDDDDDDDIDVGDDDDNSISEEDLYSKRISSKRRARIETESSSDKSYLLAHVTASSLRRDIMCLLKKFARSNGLDRRECEIDLIDEHEKSWTLLLRHNKKTGQAFMRGGWRSFCRNNGIKAGSFCRFKLVQSGIKPVLQLCPNASSIPEGNSSKASKKRNVSESEGDEIESEDCSETVPMNQNKIMTFDLKPYVFRSCQFFLPASFARENGIVEAGEVIVLNKDGVEWKSHLVNVKGRDRFYIKGCRDLFVANGIKNVGDPFTLEVIRGGTSPILKICSKVKQAASLDGYKAAERKPRMTVQAPQAEEQTEDRVQKRARVTEDGGPSRCTRADPGNLQDKQPLPPCSISDHVEKVKQSIVDTLTDVRRFQSELEVKEHNLEASLQEIDALGEKIMIIPDAFFTAHLKDKTGLTKFKLTSDASDRTWDVKLNGRRFAGGWDDFSAAHCLRDDDVLVFRLDGEMVFHVTPSGRSFSQIHTSSTSSSGDYDNDDDDDDDETGDDDTDSKNISWKKESRFEAESSLLEKSCLLGVTPSNLRLNRVSFSKYFSRTNGLTKRRCVIDLMNQNGKSWPLDLRHNKKTGQDYIRGRWKSFCRANELNPGSFYRFKLVRNGTRPLLRLCSEVIPEGNCSKVNGKEYVSEKYSREGESASMKQNKFLSVTFKHYMIQAGHLRLRRSFVRENGIKEAEEIILVDKNGVKWPSYVVSSKQRREFYMAHGWKSFCEANKLKTGDTFTLEFVRGEGATPMLKFCSKAKVKIEQEEAPEETETPSQKRARASAEVGHSRRTQAQNKSSDDPQILQRKQPLQPCSFSDQAKKVKQSIVNILTGIKRFRSELEIKEQSLEAALLEIDALGEKVSEINKILNGGPHLTTHATTKHQRKVSMRALMHLSLSTELWRLLYSIMDDPVISSPTKQHFFVIVLHGHKSSPMVPAEFFSTYVEGKNQSTKLKLTSDALDRTWEVKLNGRRFAGGWEDFSTVHSLQDDDVLIFREIGDMTFHVTVSGRSFSKVQLISSNEDGADEDDAWNEYSDSKNIASKKPKTEAESSSKNSYLLAHVTSSNLSRDRLYLIKAFARANGLNERCCEIELMNQHGKSWTLGLRYSAANDQASISGGWRDFCLVNGLEARSFYKFKFVQNGARPLLRLCSDTIPEEDCYKGNRKDNLSERASMKQSKFLTMTFKPYMLKSGQLHLSRPFAIENEIKEAEDITLVDKNGGNWPSYVASGDGRGGKYYLAKGWRSFCAANRLKTGETFTLEFVRGEGTTPMLKFCSKTKIEQVPLDEERETQEETETRIEKRARVSAEGGSSRRNQASNKPKADPQNLQPRQPPCSISDQVQKVKQIIEDTLTGVKRIRSELEVKEQNLEASILEIDALGEKVLEINKILK</sequence>
<dbReference type="GO" id="GO:0003677">
    <property type="term" value="F:DNA binding"/>
    <property type="evidence" value="ECO:0007669"/>
    <property type="project" value="InterPro"/>
</dbReference>
<feature type="coiled-coil region" evidence="1">
    <location>
        <begin position="952"/>
        <end position="979"/>
    </location>
</feature>
<organism evidence="4 5">
    <name type="scientific">Arabidopsis suecica</name>
    <name type="common">Swedish thale-cress</name>
    <name type="synonym">Cardaminopsis suecica</name>
    <dbReference type="NCBI Taxonomy" id="45249"/>
    <lineage>
        <taxon>Eukaryota</taxon>
        <taxon>Viridiplantae</taxon>
        <taxon>Streptophyta</taxon>
        <taxon>Embryophyta</taxon>
        <taxon>Tracheophyta</taxon>
        <taxon>Spermatophyta</taxon>
        <taxon>Magnoliopsida</taxon>
        <taxon>eudicotyledons</taxon>
        <taxon>Gunneridae</taxon>
        <taxon>Pentapetalae</taxon>
        <taxon>rosids</taxon>
        <taxon>malvids</taxon>
        <taxon>Brassicales</taxon>
        <taxon>Brassicaceae</taxon>
        <taxon>Camelineae</taxon>
        <taxon>Arabidopsis</taxon>
    </lineage>
</organism>
<dbReference type="EMBL" id="JAEFBJ010000012">
    <property type="protein sequence ID" value="KAG7545467.1"/>
    <property type="molecule type" value="Genomic_DNA"/>
</dbReference>